<dbReference type="PANTHER" id="PTHR48079">
    <property type="entry name" value="PROTEIN YEEZ"/>
    <property type="match status" value="1"/>
</dbReference>
<evidence type="ECO:0000313" key="3">
    <source>
        <dbReference type="Proteomes" id="UP001220377"/>
    </source>
</evidence>
<dbReference type="InterPro" id="IPR036291">
    <property type="entry name" value="NAD(P)-bd_dom_sf"/>
</dbReference>
<dbReference type="SUPFAM" id="SSF51735">
    <property type="entry name" value="NAD(P)-binding Rossmann-fold domains"/>
    <property type="match status" value="1"/>
</dbReference>
<accession>A0ABY7WRE6</accession>
<name>A0ABY7WRE6_9LACO</name>
<dbReference type="InterPro" id="IPR051783">
    <property type="entry name" value="NAD(P)-dependent_oxidoreduct"/>
</dbReference>
<sequence>MKVFVTGATGFIGTKVVEILLAHGHQVAGLARSDKSADKLTKMGAAVVRGSLDDPASIAVGAKAADGVLHLAFTNNFNDYEGALNKDHAAISAIGDTLAGTHKPFVYTSGTLMAPNLGRTATEKDAAPDVSRGTSEVLALSYVPKGVNTMIVRLSPTVHSAQRQGFGTLLAGMAVNNGKIGLAGNGNNVWPSVARDDAAALFVAALEHGAAGSVYNAVAEEGIPVKDIVKTIADTLGVPNEQFSEAEAKVYYGWFIESVGVDNPTSSAWTQQTLDWHPEGVGLLSDLHDFLADPANVKALKQQN</sequence>
<dbReference type="InterPro" id="IPR001509">
    <property type="entry name" value="Epimerase_deHydtase"/>
</dbReference>
<keyword evidence="3" id="KW-1185">Reference proteome</keyword>
<gene>
    <name evidence="2" type="ORF">PQ472_00525</name>
</gene>
<feature type="domain" description="NAD-dependent epimerase/dehydratase" evidence="1">
    <location>
        <begin position="3"/>
        <end position="216"/>
    </location>
</feature>
<reference evidence="2 3" key="1">
    <citation type="submission" date="2023-02" db="EMBL/GenBank/DDBJ databases">
        <title>Genome sequence of Lacticaseibacillus sp. KACC 23028.</title>
        <authorList>
            <person name="Kim S."/>
            <person name="Heo J."/>
            <person name="Kwon S.-W."/>
        </authorList>
    </citation>
    <scope>NUCLEOTIDE SEQUENCE [LARGE SCALE GENOMIC DNA]</scope>
    <source>
        <strain evidence="2 3">KACC 23028</strain>
    </source>
</reference>
<dbReference type="EMBL" id="CP117884">
    <property type="protein sequence ID" value="WDF82757.1"/>
    <property type="molecule type" value="Genomic_DNA"/>
</dbReference>
<dbReference type="RefSeq" id="WP_274260434.1">
    <property type="nucleotide sequence ID" value="NZ_CP117884.1"/>
</dbReference>
<dbReference type="CDD" id="cd05262">
    <property type="entry name" value="SDR_a7"/>
    <property type="match status" value="1"/>
</dbReference>
<evidence type="ECO:0000313" key="2">
    <source>
        <dbReference type="EMBL" id="WDF82757.1"/>
    </source>
</evidence>
<dbReference type="PANTHER" id="PTHR48079:SF9">
    <property type="entry name" value="PUTATIVE-RELATED"/>
    <property type="match status" value="1"/>
</dbReference>
<evidence type="ECO:0000259" key="1">
    <source>
        <dbReference type="Pfam" id="PF01370"/>
    </source>
</evidence>
<organism evidence="2 3">
    <name type="scientific">Lacticaseibacillus pabuli</name>
    <dbReference type="NCBI Taxonomy" id="3025672"/>
    <lineage>
        <taxon>Bacteria</taxon>
        <taxon>Bacillati</taxon>
        <taxon>Bacillota</taxon>
        <taxon>Bacilli</taxon>
        <taxon>Lactobacillales</taxon>
        <taxon>Lactobacillaceae</taxon>
        <taxon>Lacticaseibacillus</taxon>
    </lineage>
</organism>
<dbReference type="Gene3D" id="3.40.50.720">
    <property type="entry name" value="NAD(P)-binding Rossmann-like Domain"/>
    <property type="match status" value="1"/>
</dbReference>
<dbReference type="Pfam" id="PF01370">
    <property type="entry name" value="Epimerase"/>
    <property type="match status" value="1"/>
</dbReference>
<protein>
    <submittedName>
        <fullName evidence="2">SDR family oxidoreductase</fullName>
    </submittedName>
</protein>
<proteinExistence type="predicted"/>
<dbReference type="Proteomes" id="UP001220377">
    <property type="component" value="Chromosome"/>
</dbReference>